<dbReference type="GO" id="GO:0015074">
    <property type="term" value="P:DNA integration"/>
    <property type="evidence" value="ECO:0007669"/>
    <property type="project" value="InterPro"/>
</dbReference>
<evidence type="ECO:0000256" key="2">
    <source>
        <dbReference type="SAM" id="MobiDB-lite"/>
    </source>
</evidence>
<dbReference type="GO" id="GO:0003677">
    <property type="term" value="F:DNA binding"/>
    <property type="evidence" value="ECO:0007669"/>
    <property type="project" value="InterPro"/>
</dbReference>
<evidence type="ECO:0000313" key="4">
    <source>
        <dbReference type="Proteomes" id="UP001057991"/>
    </source>
</evidence>
<name>A0A9Q9M0E9_9RHOB</name>
<reference evidence="3" key="1">
    <citation type="submission" date="2021-08" db="EMBL/GenBank/DDBJ databases">
        <authorList>
            <person name="Nwanade C."/>
            <person name="Wang M."/>
            <person name="Masoudi A."/>
            <person name="Yu Z."/>
            <person name="Liu J."/>
        </authorList>
    </citation>
    <scope>NUCLEOTIDE SEQUENCE</scope>
    <source>
        <strain evidence="3">S056</strain>
    </source>
</reference>
<dbReference type="InterPro" id="IPR011010">
    <property type="entry name" value="DNA_brk_join_enz"/>
</dbReference>
<dbReference type="Gene3D" id="1.10.443.10">
    <property type="entry name" value="Intergrase catalytic core"/>
    <property type="match status" value="1"/>
</dbReference>
<dbReference type="InterPro" id="IPR013762">
    <property type="entry name" value="Integrase-like_cat_sf"/>
</dbReference>
<evidence type="ECO:0008006" key="5">
    <source>
        <dbReference type="Google" id="ProtNLM"/>
    </source>
</evidence>
<feature type="region of interest" description="Disordered" evidence="2">
    <location>
        <begin position="27"/>
        <end position="60"/>
    </location>
</feature>
<dbReference type="RefSeq" id="WP_259806624.1">
    <property type="nucleotide sequence ID" value="NZ_CP080776.1"/>
</dbReference>
<organism evidence="3 4">
    <name type="scientific">Aliiroseovarius crassostreae</name>
    <dbReference type="NCBI Taxonomy" id="154981"/>
    <lineage>
        <taxon>Bacteria</taxon>
        <taxon>Pseudomonadati</taxon>
        <taxon>Pseudomonadota</taxon>
        <taxon>Alphaproteobacteria</taxon>
        <taxon>Rhodobacterales</taxon>
        <taxon>Paracoccaceae</taxon>
        <taxon>Aliiroseovarius</taxon>
    </lineage>
</organism>
<dbReference type="Proteomes" id="UP001057991">
    <property type="component" value="Chromosome"/>
</dbReference>
<dbReference type="AlphaFoldDB" id="A0A9Q9M0E9"/>
<dbReference type="SUPFAM" id="SSF56349">
    <property type="entry name" value="DNA breaking-rejoining enzymes"/>
    <property type="match status" value="1"/>
</dbReference>
<protein>
    <recommendedName>
        <fullName evidence="5">Tyr recombinase domain-containing protein</fullName>
    </recommendedName>
</protein>
<dbReference type="EMBL" id="CP080776">
    <property type="protein sequence ID" value="UWP96514.1"/>
    <property type="molecule type" value="Genomic_DNA"/>
</dbReference>
<dbReference type="GO" id="GO:0006310">
    <property type="term" value="P:DNA recombination"/>
    <property type="evidence" value="ECO:0007669"/>
    <property type="project" value="UniProtKB-KW"/>
</dbReference>
<sequence length="781" mass="87471">MPRSRRIPHLEYRRSGYVWRRRWPKSLSERWPDSEPSESAIEPNPLIFKSSRRESGPIGENPYSKLAFRGAAIENPSKSGAASSRSNGGIPSLVFSLKTHAFSEAQELSIRLTALSNLTFHYIASTMTLTPAVVTHVLTTLVRFEIEAADRIRIQGDQRTPEAAEFALRRERALQETLRQALQLRNHEVARRPLQAVSQHLGIALPEDGDDWKSLAYEATRVLLNVSEERERRERGLFHEPSPYFSQGIGQAVQGIAHSAAVSVGIGQPALAMQAFANGQSPAYSGVDPVSPMAQTVSVSPKNFVVPEQAGSPAEGSISVVDSAAQSTSSDNQTPETHFASKRVLLKNCSDKTVTALNKGENITIDEAFDVYFELKLQGYGEEWDKLQKPDEKTGKKWKNSTEPAMLVAKNIWTDLLEHSPVGALSEETVLEQIPIIRELPTLHGKQADLTADEGYRALVKHANTKERIAMDRVERDLERKGVTDQVEIEMAKLEKRIARIRAQTFFKHVRAVNRIGKMLLSFGVIPSNPFVGCTFTNKEEKRISATEEKIARQRWDDRQALLFQTPVFQGQTRNEADPLFWVPIMGFLQGVRSEEALQLGPKDFGSQNGISYMKIRNSEGNNVKSEAGERVLPIHPALIELGLMELVAQKDGEKRKRLFSGIKRGQTKNTYTELFTKEFTRYRQAHGVYWHGLDLHATRTTFHHDLMDLATPGYIRRALMGHEPLDEGERSYAQNGISLKTLHDCVSAVPFDPSLIISPVRNNPQSKTRVKAQKLGLRAI</sequence>
<accession>A0A9Q9M0E9</accession>
<evidence type="ECO:0000313" key="3">
    <source>
        <dbReference type="EMBL" id="UWP96514.1"/>
    </source>
</evidence>
<keyword evidence="1" id="KW-0233">DNA recombination</keyword>
<proteinExistence type="predicted"/>
<gene>
    <name evidence="3" type="ORF">K3X48_05935</name>
</gene>
<evidence type="ECO:0000256" key="1">
    <source>
        <dbReference type="ARBA" id="ARBA00023172"/>
    </source>
</evidence>